<proteinExistence type="predicted"/>
<dbReference type="InterPro" id="IPR029039">
    <property type="entry name" value="Flavoprotein-like_sf"/>
</dbReference>
<evidence type="ECO:0000313" key="2">
    <source>
        <dbReference type="Proteomes" id="UP000281738"/>
    </source>
</evidence>
<organism evidence="1 2">
    <name type="scientific">Nocardioides aurantiacus</name>
    <dbReference type="NCBI Taxonomy" id="86796"/>
    <lineage>
        <taxon>Bacteria</taxon>
        <taxon>Bacillati</taxon>
        <taxon>Actinomycetota</taxon>
        <taxon>Actinomycetes</taxon>
        <taxon>Propionibacteriales</taxon>
        <taxon>Nocardioidaceae</taxon>
        <taxon>Nocardioides</taxon>
    </lineage>
</organism>
<dbReference type="EMBL" id="RKHO01000001">
    <property type="protein sequence ID" value="ROR90861.1"/>
    <property type="molecule type" value="Genomic_DNA"/>
</dbReference>
<accession>A0A3N2CTL9</accession>
<dbReference type="AlphaFoldDB" id="A0A3N2CTL9"/>
<evidence type="ECO:0008006" key="3">
    <source>
        <dbReference type="Google" id="ProtNLM"/>
    </source>
</evidence>
<gene>
    <name evidence="1" type="ORF">EDD33_1710</name>
</gene>
<comment type="caution">
    <text evidence="1">The sequence shown here is derived from an EMBL/GenBank/DDBJ whole genome shotgun (WGS) entry which is preliminary data.</text>
</comment>
<dbReference type="SUPFAM" id="SSF52218">
    <property type="entry name" value="Flavoproteins"/>
    <property type="match status" value="1"/>
</dbReference>
<keyword evidence="2" id="KW-1185">Reference proteome</keyword>
<protein>
    <recommendedName>
        <fullName evidence="3">Flavodoxin</fullName>
    </recommendedName>
</protein>
<dbReference type="RefSeq" id="WP_211332474.1">
    <property type="nucleotide sequence ID" value="NZ_RKHO01000001.1"/>
</dbReference>
<reference evidence="1 2" key="1">
    <citation type="submission" date="2018-11" db="EMBL/GenBank/DDBJ databases">
        <title>Sequencing the genomes of 1000 actinobacteria strains.</title>
        <authorList>
            <person name="Klenk H.-P."/>
        </authorList>
    </citation>
    <scope>NUCLEOTIDE SEQUENCE [LARGE SCALE GENOMIC DNA]</scope>
    <source>
        <strain evidence="1 2">DSM 12652</strain>
    </source>
</reference>
<dbReference type="Gene3D" id="3.40.50.360">
    <property type="match status" value="1"/>
</dbReference>
<name>A0A3N2CTL9_9ACTN</name>
<sequence>MATATDALVVVESMWGHTRAVAEAVARGLRSAGPVLDVGDAPVQLPDGTVLLVVGGPTHAFSMSRRSTRHEAAARGAPEVREATGIREWLDGLVPTAGLRVATFDTRVDRVRRLPGSAARSAGRRVRHRGLGRVMSTESFYVADVGGPLLPGELARATTWGARLAMQVAGPETP</sequence>
<evidence type="ECO:0000313" key="1">
    <source>
        <dbReference type="EMBL" id="ROR90861.1"/>
    </source>
</evidence>
<dbReference type="Proteomes" id="UP000281738">
    <property type="component" value="Unassembled WGS sequence"/>
</dbReference>